<keyword evidence="1" id="KW-1133">Transmembrane helix</keyword>
<comment type="caution">
    <text evidence="3">The sequence shown here is derived from an EMBL/GenBank/DDBJ whole genome shotgun (WGS) entry which is preliminary data.</text>
</comment>
<accession>A0AAV3UFB4</accession>
<evidence type="ECO:0000313" key="3">
    <source>
        <dbReference type="EMBL" id="GAA5046217.1"/>
    </source>
</evidence>
<feature type="transmembrane region" description="Helical" evidence="1">
    <location>
        <begin position="65"/>
        <end position="84"/>
    </location>
</feature>
<feature type="domain" description="DUF8006" evidence="2">
    <location>
        <begin position="5"/>
        <end position="85"/>
    </location>
</feature>
<gene>
    <name evidence="3" type="ORF">GCM10025751_15180</name>
</gene>
<keyword evidence="4" id="KW-1185">Reference proteome</keyword>
<proteinExistence type="predicted"/>
<dbReference type="AlphaFoldDB" id="A0AAV3UFB4"/>
<name>A0AAV3UFB4_9EURY</name>
<dbReference type="RefSeq" id="WP_227776299.1">
    <property type="nucleotide sequence ID" value="NZ_BAABKX010000001.1"/>
</dbReference>
<dbReference type="Pfam" id="PF26028">
    <property type="entry name" value="DUF8006"/>
    <property type="match status" value="1"/>
</dbReference>
<dbReference type="GeneID" id="68612107"/>
<feature type="transmembrane region" description="Helical" evidence="1">
    <location>
        <begin position="42"/>
        <end position="59"/>
    </location>
</feature>
<keyword evidence="1" id="KW-0812">Transmembrane</keyword>
<protein>
    <recommendedName>
        <fullName evidence="2">DUF8006 domain-containing protein</fullName>
    </recommendedName>
</protein>
<keyword evidence="1" id="KW-0472">Membrane</keyword>
<dbReference type="Proteomes" id="UP001501729">
    <property type="component" value="Unassembled WGS sequence"/>
</dbReference>
<reference evidence="3 4" key="1">
    <citation type="journal article" date="2019" name="Int. J. Syst. Evol. Microbiol.">
        <title>The Global Catalogue of Microorganisms (GCM) 10K type strain sequencing project: providing services to taxonomists for standard genome sequencing and annotation.</title>
        <authorList>
            <consortium name="The Broad Institute Genomics Platform"/>
            <consortium name="The Broad Institute Genome Sequencing Center for Infectious Disease"/>
            <person name="Wu L."/>
            <person name="Ma J."/>
        </authorList>
    </citation>
    <scope>NUCLEOTIDE SEQUENCE [LARGE SCALE GENOMIC DNA]</scope>
    <source>
        <strain evidence="3 4">JCM 17504</strain>
    </source>
</reference>
<organism evidence="3 4">
    <name type="scientific">Haladaptatus pallidirubidus</name>
    <dbReference type="NCBI Taxonomy" id="1008152"/>
    <lineage>
        <taxon>Archaea</taxon>
        <taxon>Methanobacteriati</taxon>
        <taxon>Methanobacteriota</taxon>
        <taxon>Stenosarchaea group</taxon>
        <taxon>Halobacteria</taxon>
        <taxon>Halobacteriales</taxon>
        <taxon>Haladaptataceae</taxon>
        <taxon>Haladaptatus</taxon>
    </lineage>
</organism>
<sequence>MLEFVPLPLVDDFLIEYNVGQAVFVLFALSLLAAIPLKSRKVLSLNTILFGLLFLTVVAMGAPPYFAYLGLALLVIAPVLYTTASK</sequence>
<dbReference type="InterPro" id="IPR058319">
    <property type="entry name" value="DUF8006"/>
</dbReference>
<evidence type="ECO:0000259" key="2">
    <source>
        <dbReference type="Pfam" id="PF26028"/>
    </source>
</evidence>
<dbReference type="EMBL" id="BAABKX010000001">
    <property type="protein sequence ID" value="GAA5046217.1"/>
    <property type="molecule type" value="Genomic_DNA"/>
</dbReference>
<evidence type="ECO:0000256" key="1">
    <source>
        <dbReference type="SAM" id="Phobius"/>
    </source>
</evidence>
<evidence type="ECO:0000313" key="4">
    <source>
        <dbReference type="Proteomes" id="UP001501729"/>
    </source>
</evidence>
<feature type="transmembrane region" description="Helical" evidence="1">
    <location>
        <begin position="15"/>
        <end position="35"/>
    </location>
</feature>